<protein>
    <recommendedName>
        <fullName evidence="3">Methyltransferase domain-containing protein</fullName>
    </recommendedName>
</protein>
<reference evidence="1 2" key="2">
    <citation type="journal article" date="2012" name="PLoS Pathog.">
        <title>Diverse lifestyles and strategies of plant pathogenesis encoded in the genomes of eighteen Dothideomycetes fungi.</title>
        <authorList>
            <person name="Ohm R.A."/>
            <person name="Feau N."/>
            <person name="Henrissat B."/>
            <person name="Schoch C.L."/>
            <person name="Horwitz B.A."/>
            <person name="Barry K.W."/>
            <person name="Condon B.J."/>
            <person name="Copeland A.C."/>
            <person name="Dhillon B."/>
            <person name="Glaser F."/>
            <person name="Hesse C.N."/>
            <person name="Kosti I."/>
            <person name="LaButti K."/>
            <person name="Lindquist E.A."/>
            <person name="Lucas S."/>
            <person name="Salamov A.A."/>
            <person name="Bradshaw R.E."/>
            <person name="Ciuffetti L."/>
            <person name="Hamelin R.C."/>
            <person name="Kema G.H.J."/>
            <person name="Lawrence C."/>
            <person name="Scott J.A."/>
            <person name="Spatafora J.W."/>
            <person name="Turgeon B.G."/>
            <person name="de Wit P.J.G.M."/>
            <person name="Zhong S."/>
            <person name="Goodwin S.B."/>
            <person name="Grigoriev I.V."/>
        </authorList>
    </citation>
    <scope>NUCLEOTIDE SEQUENCE [LARGE SCALE GENOMIC DNA]</scope>
    <source>
        <strain evidence="2">NZE10 / CBS 128990</strain>
    </source>
</reference>
<sequence>MSSPSLYKSFDTSLIDVNRSFSSTEYATSEGSRPDGDNAAGRAIEKLETSDLYEKWAATYDTDGNFLQSVDDIQTKDFLPRICELAILDLGCGTGRTTLKLLQHPWNRLDVSIEGWDASPAMLEVNLLDPADIPSGKAGTFDLILSTLALEHFPLFSFFGLISIFLKPGGIAFVSNIHPDMGVKSVAGFHDAGGVRKIGTSCVHYVGEMGAAAREAGQMVEEVKEVRMEERWIEEGVVGKKGRKWIGTKVWVGILVRRI</sequence>
<dbReference type="OMA" id="TNMHSEM"/>
<dbReference type="PANTHER" id="PTHR43464">
    <property type="entry name" value="METHYLTRANSFERASE"/>
    <property type="match status" value="1"/>
</dbReference>
<accession>N1Q4B7</accession>
<dbReference type="STRING" id="675120.N1Q4B7"/>
<dbReference type="PANTHER" id="PTHR43464:SF52">
    <property type="entry name" value="PUTATIVE-RELATED"/>
    <property type="match status" value="1"/>
</dbReference>
<evidence type="ECO:0008006" key="3">
    <source>
        <dbReference type="Google" id="ProtNLM"/>
    </source>
</evidence>
<gene>
    <name evidence="1" type="ORF">DOTSEDRAFT_85353</name>
</gene>
<dbReference type="HOGENOM" id="CLU_072385_0_0_1"/>
<dbReference type="GO" id="GO:0010420">
    <property type="term" value="F:polyprenyldihydroxybenzoate methyltransferase activity"/>
    <property type="evidence" value="ECO:0007669"/>
    <property type="project" value="TreeGrafter"/>
</dbReference>
<dbReference type="AlphaFoldDB" id="N1Q4B7"/>
<proteinExistence type="predicted"/>
<dbReference type="eggNOG" id="ENOG502S3GB">
    <property type="taxonomic scope" value="Eukaryota"/>
</dbReference>
<dbReference type="CDD" id="cd02440">
    <property type="entry name" value="AdoMet_MTases"/>
    <property type="match status" value="1"/>
</dbReference>
<dbReference type="Pfam" id="PF13489">
    <property type="entry name" value="Methyltransf_23"/>
    <property type="match status" value="1"/>
</dbReference>
<dbReference type="SUPFAM" id="SSF53335">
    <property type="entry name" value="S-adenosyl-L-methionine-dependent methyltransferases"/>
    <property type="match status" value="1"/>
</dbReference>
<dbReference type="Gene3D" id="3.40.50.150">
    <property type="entry name" value="Vaccinia Virus protein VP39"/>
    <property type="match status" value="1"/>
</dbReference>
<name>N1Q4B7_DOTSN</name>
<evidence type="ECO:0000313" key="2">
    <source>
        <dbReference type="Proteomes" id="UP000016933"/>
    </source>
</evidence>
<keyword evidence="2" id="KW-1185">Reference proteome</keyword>
<dbReference type="InterPro" id="IPR029063">
    <property type="entry name" value="SAM-dependent_MTases_sf"/>
</dbReference>
<evidence type="ECO:0000313" key="1">
    <source>
        <dbReference type="EMBL" id="EME50123.1"/>
    </source>
</evidence>
<dbReference type="Proteomes" id="UP000016933">
    <property type="component" value="Unassembled WGS sequence"/>
</dbReference>
<organism evidence="1 2">
    <name type="scientific">Dothistroma septosporum (strain NZE10 / CBS 128990)</name>
    <name type="common">Red band needle blight fungus</name>
    <name type="synonym">Mycosphaerella pini</name>
    <dbReference type="NCBI Taxonomy" id="675120"/>
    <lineage>
        <taxon>Eukaryota</taxon>
        <taxon>Fungi</taxon>
        <taxon>Dikarya</taxon>
        <taxon>Ascomycota</taxon>
        <taxon>Pezizomycotina</taxon>
        <taxon>Dothideomycetes</taxon>
        <taxon>Dothideomycetidae</taxon>
        <taxon>Mycosphaerellales</taxon>
        <taxon>Mycosphaerellaceae</taxon>
        <taxon>Dothistroma</taxon>
    </lineage>
</organism>
<dbReference type="OrthoDB" id="66144at2759"/>
<dbReference type="EMBL" id="KB446535">
    <property type="protein sequence ID" value="EME50123.1"/>
    <property type="molecule type" value="Genomic_DNA"/>
</dbReference>
<reference evidence="2" key="1">
    <citation type="journal article" date="2012" name="PLoS Genet.">
        <title>The genomes of the fungal plant pathogens Cladosporium fulvum and Dothistroma septosporum reveal adaptation to different hosts and lifestyles but also signatures of common ancestry.</title>
        <authorList>
            <person name="de Wit P.J.G.M."/>
            <person name="van der Burgt A."/>
            <person name="Oekmen B."/>
            <person name="Stergiopoulos I."/>
            <person name="Abd-Elsalam K.A."/>
            <person name="Aerts A.L."/>
            <person name="Bahkali A.H."/>
            <person name="Beenen H.G."/>
            <person name="Chettri P."/>
            <person name="Cox M.P."/>
            <person name="Datema E."/>
            <person name="de Vries R.P."/>
            <person name="Dhillon B."/>
            <person name="Ganley A.R."/>
            <person name="Griffiths S.A."/>
            <person name="Guo Y."/>
            <person name="Hamelin R.C."/>
            <person name="Henrissat B."/>
            <person name="Kabir M.S."/>
            <person name="Jashni M.K."/>
            <person name="Kema G."/>
            <person name="Klaubauf S."/>
            <person name="Lapidus A."/>
            <person name="Levasseur A."/>
            <person name="Lindquist E."/>
            <person name="Mehrabi R."/>
            <person name="Ohm R.A."/>
            <person name="Owen T.J."/>
            <person name="Salamov A."/>
            <person name="Schwelm A."/>
            <person name="Schijlen E."/>
            <person name="Sun H."/>
            <person name="van den Burg H.A."/>
            <person name="van Ham R.C.H.J."/>
            <person name="Zhang S."/>
            <person name="Goodwin S.B."/>
            <person name="Grigoriev I.V."/>
            <person name="Collemare J."/>
            <person name="Bradshaw R.E."/>
        </authorList>
    </citation>
    <scope>NUCLEOTIDE SEQUENCE [LARGE SCALE GENOMIC DNA]</scope>
    <source>
        <strain evidence="2">NZE10 / CBS 128990</strain>
    </source>
</reference>